<sequence>MHVKVYPLLGKGMLAAPFTIARAVYIARGSSRDSHMRRNLQGPGMVAYVWSGFATAIHGLKTDPEEARVPIPGDERGDAAMAFYRRRQLPAGYRIGVVILAISIVALTMAPIGGAILQNSANGWLNVKTFGGVMCLAGSAIVLLSRWLYTEKKLLRVF</sequence>
<protein>
    <submittedName>
        <fullName evidence="2">Uncharacterized protein</fullName>
    </submittedName>
</protein>
<evidence type="ECO:0000256" key="1">
    <source>
        <dbReference type="SAM" id="Phobius"/>
    </source>
</evidence>
<dbReference type="GeneID" id="4591309"/>
<feature type="transmembrane region" description="Helical" evidence="1">
    <location>
        <begin position="6"/>
        <end position="27"/>
    </location>
</feature>
<keyword evidence="3" id="KW-1185">Reference proteome</keyword>
<dbReference type="RefSeq" id="XP_001263998.1">
    <property type="nucleotide sequence ID" value="XM_001263997.1"/>
</dbReference>
<dbReference type="VEuPathDB" id="FungiDB:NFIA_007770"/>
<feature type="transmembrane region" description="Helical" evidence="1">
    <location>
        <begin position="129"/>
        <end position="149"/>
    </location>
</feature>
<keyword evidence="1" id="KW-1133">Transmembrane helix</keyword>
<name>A1D108_NEOFI</name>
<dbReference type="AlphaFoldDB" id="A1D108"/>
<evidence type="ECO:0000313" key="3">
    <source>
        <dbReference type="Proteomes" id="UP000006702"/>
    </source>
</evidence>
<organism evidence="2 3">
    <name type="scientific">Neosartorya fischeri (strain ATCC 1020 / DSM 3700 / CBS 544.65 / FGSC A1164 / JCM 1740 / NRRL 181 / WB 181)</name>
    <name type="common">Aspergillus fischerianus</name>
    <dbReference type="NCBI Taxonomy" id="331117"/>
    <lineage>
        <taxon>Eukaryota</taxon>
        <taxon>Fungi</taxon>
        <taxon>Dikarya</taxon>
        <taxon>Ascomycota</taxon>
        <taxon>Pezizomycotina</taxon>
        <taxon>Eurotiomycetes</taxon>
        <taxon>Eurotiomycetidae</taxon>
        <taxon>Eurotiales</taxon>
        <taxon>Aspergillaceae</taxon>
        <taxon>Aspergillus</taxon>
        <taxon>Aspergillus subgen. Fumigati</taxon>
    </lineage>
</organism>
<keyword evidence="1" id="KW-0472">Membrane</keyword>
<gene>
    <name evidence="2" type="ORF">NFIA_007770</name>
</gene>
<feature type="transmembrane region" description="Helical" evidence="1">
    <location>
        <begin position="95"/>
        <end position="117"/>
    </location>
</feature>
<dbReference type="OrthoDB" id="5667at2759"/>
<dbReference type="EMBL" id="DS027688">
    <property type="protein sequence ID" value="EAW22101.1"/>
    <property type="molecule type" value="Genomic_DNA"/>
</dbReference>
<evidence type="ECO:0000313" key="2">
    <source>
        <dbReference type="EMBL" id="EAW22101.1"/>
    </source>
</evidence>
<keyword evidence="1" id="KW-0812">Transmembrane</keyword>
<dbReference type="KEGG" id="nfi:NFIA_007770"/>
<reference evidence="3" key="1">
    <citation type="journal article" date="2008" name="PLoS Genet.">
        <title>Genomic islands in the pathogenic filamentous fungus Aspergillus fumigatus.</title>
        <authorList>
            <person name="Fedorova N.D."/>
            <person name="Khaldi N."/>
            <person name="Joardar V.S."/>
            <person name="Maiti R."/>
            <person name="Amedeo P."/>
            <person name="Anderson M.J."/>
            <person name="Crabtree J."/>
            <person name="Silva J.C."/>
            <person name="Badger J.H."/>
            <person name="Albarraq A."/>
            <person name="Angiuoli S."/>
            <person name="Bussey H."/>
            <person name="Bowyer P."/>
            <person name="Cotty P.J."/>
            <person name="Dyer P.S."/>
            <person name="Egan A."/>
            <person name="Galens K."/>
            <person name="Fraser-Liggett C.M."/>
            <person name="Haas B.J."/>
            <person name="Inman J.M."/>
            <person name="Kent R."/>
            <person name="Lemieux S."/>
            <person name="Malavazi I."/>
            <person name="Orvis J."/>
            <person name="Roemer T."/>
            <person name="Ronning C.M."/>
            <person name="Sundaram J.P."/>
            <person name="Sutton G."/>
            <person name="Turner G."/>
            <person name="Venter J.C."/>
            <person name="White O.R."/>
            <person name="Whitty B.R."/>
            <person name="Youngman P."/>
            <person name="Wolfe K.H."/>
            <person name="Goldman G.H."/>
            <person name="Wortman J.R."/>
            <person name="Jiang B."/>
            <person name="Denning D.W."/>
            <person name="Nierman W.C."/>
        </authorList>
    </citation>
    <scope>NUCLEOTIDE SEQUENCE [LARGE SCALE GENOMIC DNA]</scope>
    <source>
        <strain evidence="3">ATCC 1020 / DSM 3700 / CBS 544.65 / FGSC A1164 / JCM 1740 / NRRL 181 / WB 181</strain>
    </source>
</reference>
<proteinExistence type="predicted"/>
<dbReference type="HOGENOM" id="CLU_1669859_0_0_1"/>
<dbReference type="Proteomes" id="UP000006702">
    <property type="component" value="Unassembled WGS sequence"/>
</dbReference>
<accession>A1D108</accession>